<dbReference type="PANTHER" id="PTHR11228:SF7">
    <property type="entry name" value="PQQA PEPTIDE CYCLASE"/>
    <property type="match status" value="1"/>
</dbReference>
<keyword evidence="3" id="KW-0479">Metal-binding</keyword>
<dbReference type="SFLD" id="SFLDS00029">
    <property type="entry name" value="Radical_SAM"/>
    <property type="match status" value="1"/>
</dbReference>
<evidence type="ECO:0000256" key="3">
    <source>
        <dbReference type="ARBA" id="ARBA00022723"/>
    </source>
</evidence>
<gene>
    <name evidence="7" type="ORF">JMJ55_22070</name>
</gene>
<dbReference type="PROSITE" id="PS51918">
    <property type="entry name" value="RADICAL_SAM"/>
    <property type="match status" value="1"/>
</dbReference>
<dbReference type="Gene3D" id="3.20.20.70">
    <property type="entry name" value="Aldolase class I"/>
    <property type="match status" value="1"/>
</dbReference>
<comment type="caution">
    <text evidence="7">The sequence shown here is derived from an EMBL/GenBank/DDBJ whole genome shotgun (WGS) entry which is preliminary data.</text>
</comment>
<feature type="domain" description="Radical SAM core" evidence="6">
    <location>
        <begin position="17"/>
        <end position="243"/>
    </location>
</feature>
<evidence type="ECO:0000256" key="2">
    <source>
        <dbReference type="ARBA" id="ARBA00022691"/>
    </source>
</evidence>
<evidence type="ECO:0000256" key="1">
    <source>
        <dbReference type="ARBA" id="ARBA00001966"/>
    </source>
</evidence>
<keyword evidence="2" id="KW-0949">S-adenosyl-L-methionine</keyword>
<dbReference type="RefSeq" id="WP_202827765.1">
    <property type="nucleotide sequence ID" value="NZ_JAEUXJ010000011.1"/>
</dbReference>
<evidence type="ECO:0000313" key="8">
    <source>
        <dbReference type="Proteomes" id="UP000606490"/>
    </source>
</evidence>
<dbReference type="InterPro" id="IPR050377">
    <property type="entry name" value="Radical_SAM_PqqE_MftC-like"/>
</dbReference>
<keyword evidence="8" id="KW-1185">Reference proteome</keyword>
<evidence type="ECO:0000259" key="6">
    <source>
        <dbReference type="PROSITE" id="PS51918"/>
    </source>
</evidence>
<keyword evidence="4" id="KW-0408">Iron</keyword>
<accession>A0ABS1V8N2</accession>
<dbReference type="SFLD" id="SFLDG01067">
    <property type="entry name" value="SPASM/twitch_domain_containing"/>
    <property type="match status" value="1"/>
</dbReference>
<dbReference type="Pfam" id="PF04055">
    <property type="entry name" value="Radical_SAM"/>
    <property type="match status" value="1"/>
</dbReference>
<evidence type="ECO:0000313" key="7">
    <source>
        <dbReference type="EMBL" id="MBL6458026.1"/>
    </source>
</evidence>
<evidence type="ECO:0000256" key="5">
    <source>
        <dbReference type="ARBA" id="ARBA00023014"/>
    </source>
</evidence>
<comment type="cofactor">
    <cofactor evidence="1">
        <name>[4Fe-4S] cluster</name>
        <dbReference type="ChEBI" id="CHEBI:49883"/>
    </cofactor>
</comment>
<dbReference type="PANTHER" id="PTHR11228">
    <property type="entry name" value="RADICAL SAM DOMAIN PROTEIN"/>
    <property type="match status" value="1"/>
</dbReference>
<dbReference type="EMBL" id="JAEUXJ010000011">
    <property type="protein sequence ID" value="MBL6458026.1"/>
    <property type="molecule type" value="Genomic_DNA"/>
</dbReference>
<reference evidence="7 8" key="1">
    <citation type="submission" date="2021-01" db="EMBL/GenBank/DDBJ databases">
        <title>Belnapia mucosa sp. nov. and Belnapia arida sp. nov., isolated from the Tabernas Desert (Almeria, Spain).</title>
        <authorList>
            <person name="Molina-Menor E."/>
            <person name="Vidal-Verdu A."/>
            <person name="Calonge A."/>
            <person name="Satari L."/>
            <person name="Pereto Magraner J."/>
            <person name="Porcar Miralles M."/>
        </authorList>
    </citation>
    <scope>NUCLEOTIDE SEQUENCE [LARGE SCALE GENOMIC DNA]</scope>
    <source>
        <strain evidence="7 8">T6</strain>
    </source>
</reference>
<dbReference type="InterPro" id="IPR058240">
    <property type="entry name" value="rSAM_sf"/>
</dbReference>
<proteinExistence type="predicted"/>
<protein>
    <submittedName>
        <fullName evidence="7">Radical SAM protein</fullName>
    </submittedName>
</protein>
<name>A0ABS1V8N2_9PROT</name>
<dbReference type="SUPFAM" id="SSF102114">
    <property type="entry name" value="Radical SAM enzymes"/>
    <property type="match status" value="1"/>
</dbReference>
<dbReference type="CDD" id="cd01335">
    <property type="entry name" value="Radical_SAM"/>
    <property type="match status" value="1"/>
</dbReference>
<evidence type="ECO:0000256" key="4">
    <source>
        <dbReference type="ARBA" id="ARBA00023004"/>
    </source>
</evidence>
<dbReference type="InterPro" id="IPR007197">
    <property type="entry name" value="rSAM"/>
</dbReference>
<organism evidence="7 8">
    <name type="scientific">Belnapia mucosa</name>
    <dbReference type="NCBI Taxonomy" id="2804532"/>
    <lineage>
        <taxon>Bacteria</taxon>
        <taxon>Pseudomonadati</taxon>
        <taxon>Pseudomonadota</taxon>
        <taxon>Alphaproteobacteria</taxon>
        <taxon>Acetobacterales</taxon>
        <taxon>Roseomonadaceae</taxon>
        <taxon>Belnapia</taxon>
    </lineage>
</organism>
<dbReference type="Proteomes" id="UP000606490">
    <property type="component" value="Unassembled WGS sequence"/>
</dbReference>
<keyword evidence="5" id="KW-0411">Iron-sulfur</keyword>
<dbReference type="InterPro" id="IPR013785">
    <property type="entry name" value="Aldolase_TIM"/>
</dbReference>
<sequence>MAGKASNVIDLLRLVPRGGPAICNISVTNMCNATCDFCNFAHDKGFVTHRSWLDAARFTEALGRLREQADVRFVTFMGGEPLLHPKIIEMAEAATAHGMQPTLVTNGWLLPPKVDALAASGITTLFISIDSEHAELHEKNRGLKGVCARIREANTRLAAKGVTVIASVAMTRLVKDYEALGRFLKELGFSAVTFSYPRKAALGSNSLVYSEDSELVDMSQAELLTAFEGVEKARAVIPVHNPRAAIADMRRRLTGQGERFICHAGYKYFYLDWNYDLWRCEDWKAPIASLWDFTPEKAMRDVCQACTTDCYRDASIMLHFSVSIGDSFARLKEGRPLAAVAALADRRNLGSLGAVIGHGARLAKLAGRG</sequence>